<evidence type="ECO:0000256" key="7">
    <source>
        <dbReference type="ARBA" id="ARBA00035192"/>
    </source>
</evidence>
<name>A0A2I0TT68_LIMLA</name>
<comment type="subcellular location">
    <subcellularLocation>
        <location evidence="1">Mitochondrion</location>
    </subcellularLocation>
</comment>
<evidence type="ECO:0000256" key="5">
    <source>
        <dbReference type="ARBA" id="ARBA00023128"/>
    </source>
</evidence>
<dbReference type="FunFam" id="6.10.250.3440:FF:000001">
    <property type="entry name" value="Mitochondrial ribosomal protein L40"/>
    <property type="match status" value="1"/>
</dbReference>
<dbReference type="PANTHER" id="PTHR13359:SF2">
    <property type="entry name" value="LARGE RIBOSOMAL SUBUNIT PROTEIN ML40"/>
    <property type="match status" value="1"/>
</dbReference>
<gene>
    <name evidence="11" type="ORF">llap_12709</name>
</gene>
<keyword evidence="9" id="KW-0175">Coiled coil</keyword>
<feature type="region of interest" description="Disordered" evidence="10">
    <location>
        <begin position="1"/>
        <end position="43"/>
    </location>
</feature>
<protein>
    <recommendedName>
        <fullName evidence="7">Large ribosomal subunit protein mL40</fullName>
    </recommendedName>
    <alternativeName>
        <fullName evidence="8">39S ribosomal protein L40, mitochondrial</fullName>
    </alternativeName>
</protein>
<evidence type="ECO:0000313" key="12">
    <source>
        <dbReference type="Proteomes" id="UP000233556"/>
    </source>
</evidence>
<evidence type="ECO:0000256" key="8">
    <source>
        <dbReference type="ARBA" id="ARBA00083752"/>
    </source>
</evidence>
<dbReference type="AlphaFoldDB" id="A0A2I0TT68"/>
<evidence type="ECO:0000256" key="10">
    <source>
        <dbReference type="SAM" id="MobiDB-lite"/>
    </source>
</evidence>
<feature type="region of interest" description="Disordered" evidence="10">
    <location>
        <begin position="59"/>
        <end position="90"/>
    </location>
</feature>
<dbReference type="EMBL" id="KZ507366">
    <property type="protein sequence ID" value="PKU36989.1"/>
    <property type="molecule type" value="Genomic_DNA"/>
</dbReference>
<evidence type="ECO:0000256" key="3">
    <source>
        <dbReference type="ARBA" id="ARBA00022946"/>
    </source>
</evidence>
<dbReference type="Gene3D" id="6.10.250.3440">
    <property type="match status" value="1"/>
</dbReference>
<dbReference type="Proteomes" id="UP000233556">
    <property type="component" value="Unassembled WGS sequence"/>
</dbReference>
<dbReference type="PANTHER" id="PTHR13359">
    <property type="entry name" value="39S RIBOSOMAL PROTEIN L40, MITOCHONDRIAL"/>
    <property type="match status" value="1"/>
</dbReference>
<comment type="similarity">
    <text evidence="2">Belongs to the mitochondrion-specific ribosomal protein mL40 family.</text>
</comment>
<evidence type="ECO:0000313" key="11">
    <source>
        <dbReference type="EMBL" id="PKU36989.1"/>
    </source>
</evidence>
<keyword evidence="3" id="KW-0809">Transit peptide</keyword>
<evidence type="ECO:0000256" key="9">
    <source>
        <dbReference type="SAM" id="Coils"/>
    </source>
</evidence>
<dbReference type="InterPro" id="IPR039145">
    <property type="entry name" value="Ribosomal_mL40_metazoa/plant"/>
</dbReference>
<dbReference type="InterPro" id="IPR019192">
    <property type="entry name" value="Ribosomal_mL40"/>
</dbReference>
<reference evidence="12" key="2">
    <citation type="submission" date="2017-12" db="EMBL/GenBank/DDBJ databases">
        <title>Genome sequence of the Bar-tailed Godwit (Limosa lapponica baueri).</title>
        <authorList>
            <person name="Lima N.C.B."/>
            <person name="Parody-Merino A.M."/>
            <person name="Battley P.F."/>
            <person name="Fidler A.E."/>
            <person name="Prosdocimi F."/>
        </authorList>
    </citation>
    <scope>NUCLEOTIDE SEQUENCE [LARGE SCALE GENOMIC DNA]</scope>
</reference>
<sequence>MVSPGPGPPPGRAHVDSQRRTARISPHDLCSFPSSWLPQAVPSRGSHWQTSLLAARASLPVRAQPKKKKKVDVKKEQAQKERMKKKIRKLEKAAPEMIPIEDFLTPLKFSDSTRVRSLPPLSLEETERRVLLLKKWCLFKQNQDKAEKAAIQALVEAQQEALRELRLESEELYQAAIRRDPGLFPFQREGPDYTPPLPGYDPPEGKCVDITKVYTQ</sequence>
<proteinExistence type="inferred from homology"/>
<keyword evidence="4 11" id="KW-0689">Ribosomal protein</keyword>
<evidence type="ECO:0000256" key="1">
    <source>
        <dbReference type="ARBA" id="ARBA00004173"/>
    </source>
</evidence>
<feature type="coiled-coil region" evidence="9">
    <location>
        <begin position="148"/>
        <end position="175"/>
    </location>
</feature>
<evidence type="ECO:0000256" key="6">
    <source>
        <dbReference type="ARBA" id="ARBA00023274"/>
    </source>
</evidence>
<dbReference type="OrthoDB" id="5977625at2759"/>
<feature type="region of interest" description="Disordered" evidence="10">
    <location>
        <begin position="184"/>
        <end position="204"/>
    </location>
</feature>
<feature type="compositionally biased region" description="Pro residues" evidence="10">
    <location>
        <begin position="1"/>
        <end position="11"/>
    </location>
</feature>
<evidence type="ECO:0000256" key="2">
    <source>
        <dbReference type="ARBA" id="ARBA00009360"/>
    </source>
</evidence>
<reference evidence="12" key="1">
    <citation type="submission" date="2017-11" db="EMBL/GenBank/DDBJ databases">
        <authorList>
            <person name="Lima N.C."/>
            <person name="Parody-Merino A.M."/>
            <person name="Battley P.F."/>
            <person name="Fidler A.E."/>
            <person name="Prosdocimi F."/>
        </authorList>
    </citation>
    <scope>NUCLEOTIDE SEQUENCE [LARGE SCALE GENOMIC DNA]</scope>
</reference>
<organism evidence="11 12">
    <name type="scientific">Limosa lapponica baueri</name>
    <dbReference type="NCBI Taxonomy" id="1758121"/>
    <lineage>
        <taxon>Eukaryota</taxon>
        <taxon>Metazoa</taxon>
        <taxon>Chordata</taxon>
        <taxon>Craniata</taxon>
        <taxon>Vertebrata</taxon>
        <taxon>Euteleostomi</taxon>
        <taxon>Archelosauria</taxon>
        <taxon>Archosauria</taxon>
        <taxon>Dinosauria</taxon>
        <taxon>Saurischia</taxon>
        <taxon>Theropoda</taxon>
        <taxon>Coelurosauria</taxon>
        <taxon>Aves</taxon>
        <taxon>Neognathae</taxon>
        <taxon>Neoaves</taxon>
        <taxon>Charadriiformes</taxon>
        <taxon>Scolopacidae</taxon>
        <taxon>Limosa</taxon>
    </lineage>
</organism>
<keyword evidence="6" id="KW-0687">Ribonucleoprotein</keyword>
<dbReference type="Pfam" id="PF09812">
    <property type="entry name" value="MRP-L28"/>
    <property type="match status" value="1"/>
</dbReference>
<keyword evidence="12" id="KW-1185">Reference proteome</keyword>
<evidence type="ECO:0000256" key="4">
    <source>
        <dbReference type="ARBA" id="ARBA00022980"/>
    </source>
</evidence>
<accession>A0A2I0TT68</accession>
<dbReference type="GO" id="GO:0005762">
    <property type="term" value="C:mitochondrial large ribosomal subunit"/>
    <property type="evidence" value="ECO:0007669"/>
    <property type="project" value="InterPro"/>
</dbReference>
<keyword evidence="5" id="KW-0496">Mitochondrion</keyword>